<evidence type="ECO:0000256" key="1">
    <source>
        <dbReference type="ARBA" id="ARBA00008026"/>
    </source>
</evidence>
<dbReference type="HAMAP" id="MF_00625">
    <property type="entry name" value="SelD"/>
    <property type="match status" value="1"/>
</dbReference>
<feature type="binding site" evidence="9">
    <location>
        <position position="26"/>
    </location>
    <ligand>
        <name>Mg(2+)</name>
        <dbReference type="ChEBI" id="CHEBI:18420"/>
    </ligand>
</feature>
<dbReference type="GO" id="GO:0004756">
    <property type="term" value="F:selenide, water dikinase activity"/>
    <property type="evidence" value="ECO:0007669"/>
    <property type="project" value="UniProtKB-UniRule"/>
</dbReference>
<keyword evidence="2 9" id="KW-0808">Transferase</keyword>
<comment type="function">
    <text evidence="9">Synthesizes selenophosphate from selenide and ATP.</text>
</comment>
<comment type="cofactor">
    <cofactor evidence="9">
        <name>Mg(2+)</name>
        <dbReference type="ChEBI" id="CHEBI:18420"/>
    </cofactor>
    <text evidence="9">Binds 1 Mg(2+) ion per monomer.</text>
</comment>
<sequence>MAQVLRHLPKQKENPNVLVGTDTSDDGGVFKLTDDLALIQTVDYFTPIVDDPYMFGQIAAANALSDIYAMGGEPKTVLNIVGYPMSVLGPEMLAEILRGAGEKVDEAGAVTIGGHSIDDKEPKFGLAVTGTVHPDHIYKNVGAKPGDVLVLTKPIGVGIQTTAIKRDRLSEDKIEKVTRVMAALNKTAAECLKRHSPSAVTDVTGFGLLGHAYEMASGSGVTFRISKDAVPILSGTEALAKDGVVPGGSKNNLKWLEDKVAFPNDMPEYERLILADAVTSGGLLVSLSKPEASAYVAALHERGITDATIIGEVLEKGERPILVR</sequence>
<dbReference type="NCBIfam" id="TIGR00476">
    <property type="entry name" value="selD"/>
    <property type="match status" value="1"/>
</dbReference>
<protein>
    <recommendedName>
        <fullName evidence="9">Selenide, water dikinase</fullName>
        <ecNumber evidence="9">2.7.9.3</ecNumber>
    </recommendedName>
    <alternativeName>
        <fullName evidence="9">Selenium donor protein</fullName>
    </alternativeName>
    <alternativeName>
        <fullName evidence="9">Selenophosphate synthase</fullName>
    </alternativeName>
</protein>
<evidence type="ECO:0000256" key="3">
    <source>
        <dbReference type="ARBA" id="ARBA00022723"/>
    </source>
</evidence>
<dbReference type="CDD" id="cd02195">
    <property type="entry name" value="SelD"/>
    <property type="match status" value="1"/>
</dbReference>
<gene>
    <name evidence="12" type="primary">selD_2</name>
    <name evidence="9" type="synonym">selD</name>
    <name evidence="12" type="ORF">BpJC7_27260</name>
</gene>
<evidence type="ECO:0000256" key="2">
    <source>
        <dbReference type="ARBA" id="ARBA00022679"/>
    </source>
</evidence>
<dbReference type="EMBL" id="BKZQ01000048">
    <property type="protein sequence ID" value="GER71423.1"/>
    <property type="molecule type" value="Genomic_DNA"/>
</dbReference>
<dbReference type="InterPro" id="IPR036921">
    <property type="entry name" value="PurM-like_N_sf"/>
</dbReference>
<dbReference type="InterPro" id="IPR036676">
    <property type="entry name" value="PurM-like_C_sf"/>
</dbReference>
<dbReference type="SUPFAM" id="SSF55326">
    <property type="entry name" value="PurM N-terminal domain-like"/>
    <property type="match status" value="1"/>
</dbReference>
<evidence type="ECO:0000313" key="13">
    <source>
        <dbReference type="Proteomes" id="UP000391919"/>
    </source>
</evidence>
<comment type="similarity">
    <text evidence="1 9">Belongs to the selenophosphate synthase 1 family. Class I subfamily.</text>
</comment>
<feature type="binding site" evidence="9">
    <location>
        <begin position="114"/>
        <end position="116"/>
    </location>
    <ligand>
        <name>ATP</name>
        <dbReference type="ChEBI" id="CHEBI:30616"/>
        <note>ligand shared between dimeric partners</note>
    </ligand>
</feature>
<dbReference type="InterPro" id="IPR010918">
    <property type="entry name" value="PurM-like_C_dom"/>
</dbReference>
<dbReference type="PANTHER" id="PTHR10256">
    <property type="entry name" value="SELENIDE, WATER DIKINASE"/>
    <property type="match status" value="1"/>
</dbReference>
<feature type="binding site" description="in other chain" evidence="9">
    <location>
        <position position="66"/>
    </location>
    <ligand>
        <name>ATP</name>
        <dbReference type="ChEBI" id="CHEBI:30616"/>
        <note>ligand shared between dimeric partners</note>
    </ligand>
</feature>
<feature type="binding site" evidence="9">
    <location>
        <position position="66"/>
    </location>
    <ligand>
        <name>Mg(2+)</name>
        <dbReference type="ChEBI" id="CHEBI:18420"/>
    </ligand>
</feature>
<name>A0A5J4JH61_9BACI</name>
<evidence type="ECO:0000256" key="8">
    <source>
        <dbReference type="ARBA" id="ARBA00023266"/>
    </source>
</evidence>
<comment type="subunit">
    <text evidence="9">Homodimer.</text>
</comment>
<dbReference type="AlphaFoldDB" id="A0A5J4JH61"/>
<dbReference type="SUPFAM" id="SSF56042">
    <property type="entry name" value="PurM C-terminal domain-like"/>
    <property type="match status" value="1"/>
</dbReference>
<organism evidence="12 13">
    <name type="scientific">Weizmannia acidilactici</name>
    <dbReference type="NCBI Taxonomy" id="2607726"/>
    <lineage>
        <taxon>Bacteria</taxon>
        <taxon>Bacillati</taxon>
        <taxon>Bacillota</taxon>
        <taxon>Bacilli</taxon>
        <taxon>Bacillales</taxon>
        <taxon>Bacillaceae</taxon>
        <taxon>Heyndrickxia</taxon>
    </lineage>
</organism>
<comment type="caution">
    <text evidence="12">The sequence shown here is derived from an EMBL/GenBank/DDBJ whole genome shotgun (WGS) entry which is preliminary data.</text>
</comment>
<dbReference type="GO" id="GO:0000287">
    <property type="term" value="F:magnesium ion binding"/>
    <property type="evidence" value="ECO:0007669"/>
    <property type="project" value="UniProtKB-UniRule"/>
</dbReference>
<dbReference type="InterPro" id="IPR023061">
    <property type="entry name" value="SelD_I"/>
</dbReference>
<feature type="binding site" evidence="9">
    <location>
        <position position="202"/>
    </location>
    <ligand>
        <name>Mg(2+)</name>
        <dbReference type="ChEBI" id="CHEBI:18420"/>
    </ligand>
</feature>
<evidence type="ECO:0000256" key="5">
    <source>
        <dbReference type="ARBA" id="ARBA00022777"/>
    </source>
</evidence>
<evidence type="ECO:0000259" key="11">
    <source>
        <dbReference type="Pfam" id="PF02769"/>
    </source>
</evidence>
<evidence type="ECO:0000259" key="10">
    <source>
        <dbReference type="Pfam" id="PF00586"/>
    </source>
</evidence>
<evidence type="ECO:0000313" key="12">
    <source>
        <dbReference type="EMBL" id="GER71423.1"/>
    </source>
</evidence>
<dbReference type="PIRSF" id="PIRSF036407">
    <property type="entry name" value="Selenphspht_syn"/>
    <property type="match status" value="1"/>
</dbReference>
<evidence type="ECO:0000256" key="7">
    <source>
        <dbReference type="ARBA" id="ARBA00022842"/>
    </source>
</evidence>
<feature type="binding site" description="in other chain" evidence="9">
    <location>
        <begin position="23"/>
        <end position="25"/>
    </location>
    <ligand>
        <name>ATP</name>
        <dbReference type="ChEBI" id="CHEBI:30616"/>
        <note>ligand shared between dimeric partners</note>
    </ligand>
</feature>
<dbReference type="Proteomes" id="UP000391919">
    <property type="component" value="Unassembled WGS sequence"/>
</dbReference>
<dbReference type="GO" id="GO:0016260">
    <property type="term" value="P:selenocysteine biosynthetic process"/>
    <property type="evidence" value="ECO:0007669"/>
    <property type="project" value="InterPro"/>
</dbReference>
<keyword evidence="13" id="KW-1185">Reference proteome</keyword>
<dbReference type="InterPro" id="IPR016188">
    <property type="entry name" value="PurM-like_N"/>
</dbReference>
<dbReference type="Pfam" id="PF02769">
    <property type="entry name" value="AIRS_C"/>
    <property type="match status" value="1"/>
</dbReference>
<feature type="domain" description="PurM-like C-terminal" evidence="11">
    <location>
        <begin position="144"/>
        <end position="317"/>
    </location>
</feature>
<dbReference type="Pfam" id="PF00586">
    <property type="entry name" value="AIRS"/>
    <property type="match status" value="1"/>
</dbReference>
<evidence type="ECO:0000256" key="9">
    <source>
        <dbReference type="HAMAP-Rule" id="MF_00625"/>
    </source>
</evidence>
<dbReference type="PANTHER" id="PTHR10256:SF0">
    <property type="entry name" value="INACTIVE SELENIDE, WATER DIKINASE-LIKE PROTEIN-RELATED"/>
    <property type="match status" value="1"/>
</dbReference>
<dbReference type="Gene3D" id="3.90.650.10">
    <property type="entry name" value="PurM-like C-terminal domain"/>
    <property type="match status" value="1"/>
</dbReference>
<dbReference type="NCBIfam" id="NF002098">
    <property type="entry name" value="PRK00943.1"/>
    <property type="match status" value="1"/>
</dbReference>
<feature type="binding site" description="in other chain" evidence="9">
    <location>
        <position position="43"/>
    </location>
    <ligand>
        <name>ATP</name>
        <dbReference type="ChEBI" id="CHEBI:30616"/>
        <note>ligand shared between dimeric partners</note>
    </ligand>
</feature>
<dbReference type="InterPro" id="IPR004536">
    <property type="entry name" value="SPS/SelD"/>
</dbReference>
<keyword evidence="6 9" id="KW-0067">ATP-binding</keyword>
<proteinExistence type="inferred from homology"/>
<dbReference type="Gene3D" id="3.30.1330.10">
    <property type="entry name" value="PurM-like, N-terminal domain"/>
    <property type="match status" value="1"/>
</dbReference>
<keyword evidence="4 9" id="KW-0547">Nucleotide-binding</keyword>
<dbReference type="GO" id="GO:0005737">
    <property type="term" value="C:cytoplasm"/>
    <property type="evidence" value="ECO:0007669"/>
    <property type="project" value="TreeGrafter"/>
</dbReference>
<keyword evidence="8 9" id="KW-0711">Selenium</keyword>
<comment type="caution">
    <text evidence="9">Lacks conserved residue(s) required for the propagation of feature annotation.</text>
</comment>
<feature type="domain" description="PurM-like N-terminal" evidence="10">
    <location>
        <begin position="25"/>
        <end position="132"/>
    </location>
</feature>
<dbReference type="FunFam" id="3.90.650.10:FF:000004">
    <property type="entry name" value="Selenide, water dikinase"/>
    <property type="match status" value="1"/>
</dbReference>
<keyword evidence="5 9" id="KW-0418">Kinase</keyword>
<evidence type="ECO:0000256" key="6">
    <source>
        <dbReference type="ARBA" id="ARBA00022840"/>
    </source>
</evidence>
<keyword evidence="3 9" id="KW-0479">Metal-binding</keyword>
<evidence type="ECO:0000256" key="4">
    <source>
        <dbReference type="ARBA" id="ARBA00022741"/>
    </source>
</evidence>
<dbReference type="GO" id="GO:0005524">
    <property type="term" value="F:ATP binding"/>
    <property type="evidence" value="ECO:0007669"/>
    <property type="project" value="UniProtKB-UniRule"/>
</dbReference>
<dbReference type="EC" id="2.7.9.3" evidence="9"/>
<keyword evidence="7 9" id="KW-0460">Magnesium</keyword>
<reference evidence="12 13" key="1">
    <citation type="submission" date="2019-09" db="EMBL/GenBank/DDBJ databases">
        <title>Draft genome sequence of Bacillus sp. JC-7.</title>
        <authorList>
            <person name="Tanaka N."/>
            <person name="Shiwa Y."/>
            <person name="Fujita N."/>
            <person name="Tanasupawat S."/>
        </authorList>
    </citation>
    <scope>NUCLEOTIDE SEQUENCE [LARGE SCALE GENOMIC DNA]</scope>
    <source>
        <strain evidence="12 13">JC-7</strain>
    </source>
</reference>
<accession>A0A5J4JH61</accession>
<comment type="catalytic activity">
    <reaction evidence="9">
        <text>hydrogenselenide + ATP + H2O = selenophosphate + AMP + phosphate + 2 H(+)</text>
        <dbReference type="Rhea" id="RHEA:18737"/>
        <dbReference type="ChEBI" id="CHEBI:15377"/>
        <dbReference type="ChEBI" id="CHEBI:15378"/>
        <dbReference type="ChEBI" id="CHEBI:16144"/>
        <dbReference type="ChEBI" id="CHEBI:29317"/>
        <dbReference type="ChEBI" id="CHEBI:30616"/>
        <dbReference type="ChEBI" id="CHEBI:43474"/>
        <dbReference type="ChEBI" id="CHEBI:456215"/>
        <dbReference type="EC" id="2.7.9.3"/>
    </reaction>
</comment>